<dbReference type="GO" id="GO:0003824">
    <property type="term" value="F:catalytic activity"/>
    <property type="evidence" value="ECO:0007669"/>
    <property type="project" value="InterPro"/>
</dbReference>
<proteinExistence type="inferred from homology"/>
<keyword evidence="3" id="KW-0285">Flavoprotein</keyword>
<dbReference type="SUPFAM" id="SSF55103">
    <property type="entry name" value="FAD-linked oxidases, C-terminal domain"/>
    <property type="match status" value="1"/>
</dbReference>
<dbReference type="SUPFAM" id="SSF56176">
    <property type="entry name" value="FAD-binding/transporter-associated domain-like"/>
    <property type="match status" value="1"/>
</dbReference>
<dbReference type="InterPro" id="IPR051264">
    <property type="entry name" value="FAD-oxidored/transferase_4"/>
</dbReference>
<dbReference type="EMBL" id="JALIDZ010000011">
    <property type="protein sequence ID" value="MCT8974324.1"/>
    <property type="molecule type" value="Genomic_DNA"/>
</dbReference>
<dbReference type="InterPro" id="IPR006094">
    <property type="entry name" value="Oxid_FAD_bind_N"/>
</dbReference>
<dbReference type="InterPro" id="IPR016167">
    <property type="entry name" value="FAD-bd_PCMH_sub1"/>
</dbReference>
<dbReference type="PANTHER" id="PTHR43716">
    <property type="entry name" value="D-2-HYDROXYGLUTARATE DEHYDROGENASE, MITOCHONDRIAL"/>
    <property type="match status" value="1"/>
</dbReference>
<dbReference type="GO" id="GO:0071949">
    <property type="term" value="F:FAD binding"/>
    <property type="evidence" value="ECO:0007669"/>
    <property type="project" value="InterPro"/>
</dbReference>
<dbReference type="InterPro" id="IPR004113">
    <property type="entry name" value="FAD-bd_oxidored_4_C"/>
</dbReference>
<evidence type="ECO:0000256" key="2">
    <source>
        <dbReference type="ARBA" id="ARBA00008000"/>
    </source>
</evidence>
<evidence type="ECO:0000256" key="1">
    <source>
        <dbReference type="ARBA" id="ARBA00001974"/>
    </source>
</evidence>
<dbReference type="Proteomes" id="UP001320898">
    <property type="component" value="Unassembled WGS sequence"/>
</dbReference>
<reference evidence="6 7" key="1">
    <citation type="submission" date="2022-04" db="EMBL/GenBank/DDBJ databases">
        <authorList>
            <person name="Ye Y.-Q."/>
            <person name="Du Z.-J."/>
        </authorList>
    </citation>
    <scope>NUCLEOTIDE SEQUENCE [LARGE SCALE GENOMIC DNA]</scope>
    <source>
        <strain evidence="6 7">A6E488</strain>
    </source>
</reference>
<comment type="caution">
    <text evidence="6">The sequence shown here is derived from an EMBL/GenBank/DDBJ whole genome shotgun (WGS) entry which is preliminary data.</text>
</comment>
<dbReference type="Pfam" id="PF01565">
    <property type="entry name" value="FAD_binding_4"/>
    <property type="match status" value="1"/>
</dbReference>
<dbReference type="InterPro" id="IPR016166">
    <property type="entry name" value="FAD-bd_PCMH"/>
</dbReference>
<evidence type="ECO:0000256" key="3">
    <source>
        <dbReference type="ARBA" id="ARBA00022630"/>
    </source>
</evidence>
<dbReference type="Gene3D" id="3.30.70.2740">
    <property type="match status" value="1"/>
</dbReference>
<feature type="domain" description="FAD-binding PCMH-type" evidence="5">
    <location>
        <begin position="35"/>
        <end position="216"/>
    </location>
</feature>
<protein>
    <submittedName>
        <fullName evidence="6">FAD-binding oxidoreductase</fullName>
    </submittedName>
</protein>
<keyword evidence="7" id="KW-1185">Reference proteome</keyword>
<dbReference type="InterPro" id="IPR016171">
    <property type="entry name" value="Vanillyl_alc_oxidase_C-sub2"/>
</dbReference>
<dbReference type="InterPro" id="IPR016169">
    <property type="entry name" value="FAD-bd_PCMH_sub2"/>
</dbReference>
<comment type="similarity">
    <text evidence="2">Belongs to the FAD-binding oxidoreductase/transferase type 4 family.</text>
</comment>
<dbReference type="Gene3D" id="3.30.43.10">
    <property type="entry name" value="Uridine Diphospho-n-acetylenolpyruvylglucosamine Reductase, domain 2"/>
    <property type="match status" value="1"/>
</dbReference>
<dbReference type="GO" id="GO:0022904">
    <property type="term" value="P:respiratory electron transport chain"/>
    <property type="evidence" value="ECO:0007669"/>
    <property type="project" value="TreeGrafter"/>
</dbReference>
<evidence type="ECO:0000313" key="7">
    <source>
        <dbReference type="Proteomes" id="UP001320898"/>
    </source>
</evidence>
<dbReference type="AlphaFoldDB" id="A0AAW5R5B5"/>
<dbReference type="FunFam" id="1.10.45.10:FF:000001">
    <property type="entry name" value="D-lactate dehydrogenase mitochondrial"/>
    <property type="match status" value="1"/>
</dbReference>
<organism evidence="6 7">
    <name type="scientific">Microbaculum marinisediminis</name>
    <dbReference type="NCBI Taxonomy" id="2931392"/>
    <lineage>
        <taxon>Bacteria</taxon>
        <taxon>Pseudomonadati</taxon>
        <taxon>Pseudomonadota</taxon>
        <taxon>Alphaproteobacteria</taxon>
        <taxon>Hyphomicrobiales</taxon>
        <taxon>Tepidamorphaceae</taxon>
        <taxon>Microbaculum</taxon>
    </lineage>
</organism>
<sequence>MSAIASALRAIVGDGHLLQDPEAIQSHVIDWRRRFAGEALCVVLPNTAEDVSRVVKTCSEMGVAIVPQGGNTGMCGGAIPQSGQPSVVVAMRRMNRIRNVDPIDGTLEVEAGCTLVAAQAAAEKVDRLLPLSLGSEGSCQIGGNIATNAGGTSVLRYGPMRDLVLGIEAVLPNGAVFRGLNRLRKDNTGYDLKHLLIGSEGTLGIVTAAVLRLFPRMPATATAFLALGSLDKALDILGRLSVRFGGRVANFEVMSAGQYDLVLKTCPETRPPLPPGHAWYALLEVDDTGDANDLPRLLQGALAVDVEAGRVEDAVVAASVSQGKAFWSIRHAVTEANMRAGYSVSHDTSVPVSAVPAFNQNVEAALKAALPDALVNHVGHLGDGNIHVVVILPRDRYSGSGSIERAFRIAGEIVDRETLALGGSISAEHGIGQSNVRRLNSAKDPVALDLMRQIKSLLDPQGIMNPGKLF</sequence>
<dbReference type="Gene3D" id="3.30.465.10">
    <property type="match status" value="1"/>
</dbReference>
<name>A0AAW5R5B5_9HYPH</name>
<dbReference type="PROSITE" id="PS51387">
    <property type="entry name" value="FAD_PCMH"/>
    <property type="match status" value="1"/>
</dbReference>
<accession>A0AAW5R5B5</accession>
<evidence type="ECO:0000313" key="6">
    <source>
        <dbReference type="EMBL" id="MCT8974324.1"/>
    </source>
</evidence>
<dbReference type="InterPro" id="IPR016164">
    <property type="entry name" value="FAD-linked_Oxase-like_C"/>
</dbReference>
<dbReference type="Gene3D" id="3.30.70.2190">
    <property type="match status" value="1"/>
</dbReference>
<evidence type="ECO:0000256" key="4">
    <source>
        <dbReference type="ARBA" id="ARBA00022827"/>
    </source>
</evidence>
<dbReference type="Gene3D" id="1.10.45.10">
    <property type="entry name" value="Vanillyl-alcohol Oxidase, Chain A, domain 4"/>
    <property type="match status" value="1"/>
</dbReference>
<evidence type="ECO:0000259" key="5">
    <source>
        <dbReference type="PROSITE" id="PS51387"/>
    </source>
</evidence>
<keyword evidence="4" id="KW-0274">FAD</keyword>
<dbReference type="PANTHER" id="PTHR43716:SF2">
    <property type="entry name" value="BLL6224 PROTEIN"/>
    <property type="match status" value="1"/>
</dbReference>
<dbReference type="InterPro" id="IPR036318">
    <property type="entry name" value="FAD-bd_PCMH-like_sf"/>
</dbReference>
<comment type="cofactor">
    <cofactor evidence="1">
        <name>FAD</name>
        <dbReference type="ChEBI" id="CHEBI:57692"/>
    </cofactor>
</comment>
<dbReference type="Pfam" id="PF02913">
    <property type="entry name" value="FAD-oxidase_C"/>
    <property type="match status" value="1"/>
</dbReference>
<gene>
    <name evidence="6" type="ORF">MUB46_20850</name>
</gene>